<dbReference type="PANTHER" id="PTHR11961">
    <property type="entry name" value="CYTOCHROME C"/>
    <property type="match status" value="1"/>
</dbReference>
<feature type="signal peptide" evidence="7">
    <location>
        <begin position="1"/>
        <end position="18"/>
    </location>
</feature>
<organism evidence="9 10">
    <name type="scientific">Sinorhizobium numidicum</name>
    <dbReference type="NCBI Taxonomy" id="680248"/>
    <lineage>
        <taxon>Bacteria</taxon>
        <taxon>Pseudomonadati</taxon>
        <taxon>Pseudomonadota</taxon>
        <taxon>Alphaproteobacteria</taxon>
        <taxon>Hyphomicrobiales</taxon>
        <taxon>Rhizobiaceae</taxon>
        <taxon>Sinorhizobium/Ensifer group</taxon>
        <taxon>Sinorhizobium</taxon>
    </lineage>
</organism>
<dbReference type="RefSeq" id="WP_280734239.1">
    <property type="nucleotide sequence ID" value="NZ_CP120368.1"/>
</dbReference>
<proteinExistence type="predicted"/>
<keyword evidence="1" id="KW-0813">Transport</keyword>
<dbReference type="PRINTS" id="PR00604">
    <property type="entry name" value="CYTCHRMECIAB"/>
</dbReference>
<dbReference type="EMBL" id="CP120371">
    <property type="protein sequence ID" value="WEX83422.1"/>
    <property type="molecule type" value="Genomic_DNA"/>
</dbReference>
<gene>
    <name evidence="9" type="ORF">PYH38_005803</name>
</gene>
<evidence type="ECO:0000313" key="9">
    <source>
        <dbReference type="EMBL" id="WEX83422.1"/>
    </source>
</evidence>
<keyword evidence="7" id="KW-0732">Signal</keyword>
<keyword evidence="2 6" id="KW-0349">Heme</keyword>
<feature type="domain" description="Cytochrome c" evidence="8">
    <location>
        <begin position="26"/>
        <end position="124"/>
    </location>
</feature>
<dbReference type="InterPro" id="IPR009056">
    <property type="entry name" value="Cyt_c-like_dom"/>
</dbReference>
<dbReference type="SUPFAM" id="SSF46626">
    <property type="entry name" value="Cytochrome c"/>
    <property type="match status" value="1"/>
</dbReference>
<reference evidence="9 10" key="1">
    <citation type="submission" date="2023-03" db="EMBL/GenBank/DDBJ databases">
        <authorList>
            <person name="Kaur S."/>
            <person name="Espinosa-Saiz D."/>
            <person name="Velazquez E."/>
            <person name="Menendez E."/>
            <person name="diCenzo G.C."/>
        </authorList>
    </citation>
    <scope>NUCLEOTIDE SEQUENCE [LARGE SCALE GENOMIC DNA]</scope>
    <source>
        <strain evidence="9 10">LMG 27395</strain>
    </source>
</reference>
<dbReference type="Proteomes" id="UP001235547">
    <property type="component" value="Chromosome 1"/>
</dbReference>
<evidence type="ECO:0000259" key="8">
    <source>
        <dbReference type="PROSITE" id="PS51007"/>
    </source>
</evidence>
<dbReference type="Pfam" id="PF00034">
    <property type="entry name" value="Cytochrom_C"/>
    <property type="match status" value="1"/>
</dbReference>
<accession>A0ABY8CZ70</accession>
<dbReference type="InterPro" id="IPR002327">
    <property type="entry name" value="Cyt_c_1A/1B"/>
</dbReference>
<keyword evidence="5 6" id="KW-0408">Iron</keyword>
<evidence type="ECO:0000256" key="4">
    <source>
        <dbReference type="ARBA" id="ARBA00022982"/>
    </source>
</evidence>
<evidence type="ECO:0000256" key="3">
    <source>
        <dbReference type="ARBA" id="ARBA00022723"/>
    </source>
</evidence>
<dbReference type="PROSITE" id="PS51007">
    <property type="entry name" value="CYTC"/>
    <property type="match status" value="1"/>
</dbReference>
<sequence length="124" mass="13242">MNKLVIAALASLITAVVATPVLSQGADTAPGQRLFQQRCGACHQIATPRNGVGPNLQGVVGRTAGNVEGFKYSAALRDSGVTWTPEKLETFLSNPTAMVRGTRMAQRFNNAEERRAIIEFLGSQ</sequence>
<keyword evidence="4" id="KW-0249">Electron transport</keyword>
<evidence type="ECO:0000256" key="2">
    <source>
        <dbReference type="ARBA" id="ARBA00022617"/>
    </source>
</evidence>
<evidence type="ECO:0000256" key="7">
    <source>
        <dbReference type="SAM" id="SignalP"/>
    </source>
</evidence>
<keyword evidence="3 6" id="KW-0479">Metal-binding</keyword>
<protein>
    <submittedName>
        <fullName evidence="9">Cytochrome c family protein</fullName>
    </submittedName>
</protein>
<dbReference type="InterPro" id="IPR036909">
    <property type="entry name" value="Cyt_c-like_dom_sf"/>
</dbReference>
<dbReference type="Gene3D" id="1.10.760.10">
    <property type="entry name" value="Cytochrome c-like domain"/>
    <property type="match status" value="1"/>
</dbReference>
<name>A0ABY8CZ70_9HYPH</name>
<keyword evidence="10" id="KW-1185">Reference proteome</keyword>
<feature type="chain" id="PRO_5045072332" evidence="7">
    <location>
        <begin position="19"/>
        <end position="124"/>
    </location>
</feature>
<evidence type="ECO:0000256" key="1">
    <source>
        <dbReference type="ARBA" id="ARBA00022448"/>
    </source>
</evidence>
<evidence type="ECO:0000256" key="6">
    <source>
        <dbReference type="PROSITE-ProRule" id="PRU00433"/>
    </source>
</evidence>
<evidence type="ECO:0000256" key="5">
    <source>
        <dbReference type="ARBA" id="ARBA00023004"/>
    </source>
</evidence>
<evidence type="ECO:0000313" key="10">
    <source>
        <dbReference type="Proteomes" id="UP001235547"/>
    </source>
</evidence>